<evidence type="ECO:0000256" key="1">
    <source>
        <dbReference type="SAM" id="MobiDB-lite"/>
    </source>
</evidence>
<feature type="region of interest" description="Disordered" evidence="1">
    <location>
        <begin position="1"/>
        <end position="55"/>
    </location>
</feature>
<reference evidence="2" key="1">
    <citation type="submission" date="2021-01" db="EMBL/GenBank/DDBJ databases">
        <authorList>
            <person name="Corre E."/>
            <person name="Pelletier E."/>
            <person name="Niang G."/>
            <person name="Scheremetjew M."/>
            <person name="Finn R."/>
            <person name="Kale V."/>
            <person name="Holt S."/>
            <person name="Cochrane G."/>
            <person name="Meng A."/>
            <person name="Brown T."/>
            <person name="Cohen L."/>
        </authorList>
    </citation>
    <scope>NUCLEOTIDE SEQUENCE</scope>
    <source>
        <strain evidence="2">NIES-381</strain>
    </source>
</reference>
<evidence type="ECO:0000313" key="2">
    <source>
        <dbReference type="EMBL" id="CAD8994659.1"/>
    </source>
</evidence>
<protein>
    <submittedName>
        <fullName evidence="2">Uncharacterized protein</fullName>
    </submittedName>
</protein>
<organism evidence="2">
    <name type="scientific">Eutreptiella gymnastica</name>
    <dbReference type="NCBI Taxonomy" id="73025"/>
    <lineage>
        <taxon>Eukaryota</taxon>
        <taxon>Discoba</taxon>
        <taxon>Euglenozoa</taxon>
        <taxon>Euglenida</taxon>
        <taxon>Spirocuta</taxon>
        <taxon>Euglenophyceae</taxon>
        <taxon>Eutreptiales</taxon>
        <taxon>Eutreptiaceae</taxon>
        <taxon>Eutreptiella</taxon>
    </lineage>
</organism>
<sequence>MSGDHVEVEEVNLSKLNLIKPPRHSSSAKSAKSSTKSAGTKASRPGPLGSAQFRQYQPPSYRSYVADDMPTPKSERWTIRLKGKAGAEGGYLSEKTQRLNTHLGLMFEDERGTAAQHPKSFMTQMDKDGSDDEDLDPDIDVAALNQSAINELFDHLNLARELSSADINIQFTEAVTNHDRRHKRLSLPPLSKSWTKSRQRRPITKRNEFEVPETMEEVKKLLQLLPADLEQQIRAARRETHLLERNRTVADNWCQIHRTQHRKHVRQARQRQHKAIERHQAYEADFVNATSRLLERKFLTSQKLLQAQNDPDYKIRVNTWGAGVIAAIWQSTVTARFLANSAELKMKQKWQWAAQVLRRKLLIIFRAYKKRQVDKAFPEGSRRRAIMIQYIRMRSQEQRDEAATFLVLFLSKCRIAYRLYSIRAAFKLRMIRIQKWWKMLSAQKKAQHFIIVRQFLDLEAKVIMRRDMHFFKDVKLLIAVKEQIMHIQGTLEMDSRKLKKKKWPFANNRAEALRDTTVDILRTPSLKALGYKELVMTKRCSTHVLAENEAHEMAEEPFKLLLTKLGIYHCLVPTTEGARNRLITEQLKSMKLQRWAARKEYERKVRDGVVVREPAPLPLVIPKVQLLALVQKGLQMSNKHLQISGDPLIYAGCL</sequence>
<dbReference type="EMBL" id="HBGA01014894">
    <property type="protein sequence ID" value="CAD8994659.1"/>
    <property type="molecule type" value="Transcribed_RNA"/>
</dbReference>
<accession>A0A7S1N349</accession>
<gene>
    <name evidence="2" type="ORF">EGYM00392_LOCUS5714</name>
</gene>
<name>A0A7S1N349_9EUGL</name>
<feature type="compositionally biased region" description="Low complexity" evidence="1">
    <location>
        <begin position="25"/>
        <end position="43"/>
    </location>
</feature>
<proteinExistence type="predicted"/>
<dbReference type="AlphaFoldDB" id="A0A7S1N349"/>